<feature type="signal peptide" evidence="1">
    <location>
        <begin position="1"/>
        <end position="19"/>
    </location>
</feature>
<proteinExistence type="predicted"/>
<dbReference type="PANTHER" id="PTHR30105">
    <property type="entry name" value="UNCHARACTERIZED YIBQ-RELATED"/>
    <property type="match status" value="1"/>
</dbReference>
<dbReference type="Proteomes" id="UP000838100">
    <property type="component" value="Unassembled WGS sequence"/>
</dbReference>
<evidence type="ECO:0008006" key="4">
    <source>
        <dbReference type="Google" id="ProtNLM"/>
    </source>
</evidence>
<dbReference type="Pfam" id="PF04748">
    <property type="entry name" value="Polysacc_deac_2"/>
    <property type="match status" value="1"/>
</dbReference>
<dbReference type="Gene3D" id="3.20.20.370">
    <property type="entry name" value="Glycoside hydrolase/deacetylase"/>
    <property type="match status" value="1"/>
</dbReference>
<dbReference type="PANTHER" id="PTHR30105:SF2">
    <property type="entry name" value="DIVERGENT POLYSACCHARIDE DEACETYLASE SUPERFAMILY"/>
    <property type="match status" value="1"/>
</dbReference>
<reference evidence="2" key="1">
    <citation type="submission" date="2021-12" db="EMBL/GenBank/DDBJ databases">
        <authorList>
            <person name="Rodrigo-Torres L."/>
            <person name="Arahal R. D."/>
            <person name="Lucena T."/>
        </authorList>
    </citation>
    <scope>NUCLEOTIDE SEQUENCE</scope>
    <source>
        <strain evidence="2">CECT 8267</strain>
    </source>
</reference>
<evidence type="ECO:0000313" key="3">
    <source>
        <dbReference type="Proteomes" id="UP000838100"/>
    </source>
</evidence>
<feature type="chain" id="PRO_5046058832" description="Divergent polysaccharide deacetylase family protein" evidence="1">
    <location>
        <begin position="20"/>
        <end position="297"/>
    </location>
</feature>
<dbReference type="RefSeq" id="WP_237445579.1">
    <property type="nucleotide sequence ID" value="NZ_CAKLPX010000004.1"/>
</dbReference>
<keyword evidence="1" id="KW-0732">Signal</keyword>
<gene>
    <name evidence="2" type="ORF">SIN8267_03030</name>
</gene>
<dbReference type="CDD" id="cd10936">
    <property type="entry name" value="CE4_DAC2"/>
    <property type="match status" value="1"/>
</dbReference>
<comment type="caution">
    <text evidence="2">The sequence shown here is derived from an EMBL/GenBank/DDBJ whole genome shotgun (WGS) entry which is preliminary data.</text>
</comment>
<dbReference type="EMBL" id="CAKLPX010000004">
    <property type="protein sequence ID" value="CAH0992892.1"/>
    <property type="molecule type" value="Genomic_DNA"/>
</dbReference>
<keyword evidence="3" id="KW-1185">Reference proteome</keyword>
<dbReference type="InterPro" id="IPR006837">
    <property type="entry name" value="Divergent_DAC"/>
</dbReference>
<protein>
    <recommendedName>
        <fullName evidence="4">Divergent polysaccharide deacetylase family protein</fullName>
    </recommendedName>
</protein>
<evidence type="ECO:0000256" key="1">
    <source>
        <dbReference type="SAM" id="SignalP"/>
    </source>
</evidence>
<sequence>MTYLRSALLVLILLSHVTAADNSVATAATAQKTFKLVLIIDDLGNNYAQGQRAVELPGLATMAVLPHRPSSKRLARNAFEQGKEVILHAPMSNVHGNNLGAGALTLNMPEQQLLETLRDNIASIPHVVGVNNHMGSELTSDRQAMSLVMAELQTQQLYFVDSRTTIETVAAEQAELLGLPSMERQVFLDHVINTEAIANEFQRWLKLAEKNGVAVAIGHPHEATMSYLEQQLPTLAAAGFELVTPSQLLLSQQTGAEVFEERELASATELPAELPADKKKPQPILELYRSLLKLSSL</sequence>
<evidence type="ECO:0000313" key="2">
    <source>
        <dbReference type="EMBL" id="CAH0992892.1"/>
    </source>
</evidence>
<accession>A0ABN8EN98</accession>
<name>A0ABN8EN98_9GAMM</name>
<organism evidence="2 3">
    <name type="scientific">Sinobacterium norvegicum</name>
    <dbReference type="NCBI Taxonomy" id="1641715"/>
    <lineage>
        <taxon>Bacteria</taxon>
        <taxon>Pseudomonadati</taxon>
        <taxon>Pseudomonadota</taxon>
        <taxon>Gammaproteobacteria</taxon>
        <taxon>Cellvibrionales</taxon>
        <taxon>Spongiibacteraceae</taxon>
        <taxon>Sinobacterium</taxon>
    </lineage>
</organism>
<dbReference type="SUPFAM" id="SSF88713">
    <property type="entry name" value="Glycoside hydrolase/deacetylase"/>
    <property type="match status" value="1"/>
</dbReference>
<dbReference type="InterPro" id="IPR011330">
    <property type="entry name" value="Glyco_hydro/deAcase_b/a-brl"/>
</dbReference>